<evidence type="ECO:0000313" key="2">
    <source>
        <dbReference type="Proteomes" id="UP000479000"/>
    </source>
</evidence>
<dbReference type="AlphaFoldDB" id="A0A6H5H6M9"/>
<gene>
    <name evidence="1" type="ORF">NTEN_LOCUS16095</name>
</gene>
<protein>
    <submittedName>
        <fullName evidence="1">Uncharacterized protein</fullName>
    </submittedName>
</protein>
<name>A0A6H5H6M9_9HEMI</name>
<organism evidence="1 2">
    <name type="scientific">Nesidiocoris tenuis</name>
    <dbReference type="NCBI Taxonomy" id="355587"/>
    <lineage>
        <taxon>Eukaryota</taxon>
        <taxon>Metazoa</taxon>
        <taxon>Ecdysozoa</taxon>
        <taxon>Arthropoda</taxon>
        <taxon>Hexapoda</taxon>
        <taxon>Insecta</taxon>
        <taxon>Pterygota</taxon>
        <taxon>Neoptera</taxon>
        <taxon>Paraneoptera</taxon>
        <taxon>Hemiptera</taxon>
        <taxon>Heteroptera</taxon>
        <taxon>Panheteroptera</taxon>
        <taxon>Cimicomorpha</taxon>
        <taxon>Miridae</taxon>
        <taxon>Dicyphina</taxon>
        <taxon>Nesidiocoris</taxon>
    </lineage>
</organism>
<dbReference type="EMBL" id="CADCXU010023729">
    <property type="protein sequence ID" value="CAB0011102.1"/>
    <property type="molecule type" value="Genomic_DNA"/>
</dbReference>
<sequence length="173" mass="19858">MWGMVKLILRQDSNLAPSATRGTSRCKASVLPESEIFATYYYNQWTWRAHGQMWASRQDVEGIKICCELQDRTWRGSRSDVSLKTGRGGHIAKCGFRDRTWRGSRSDVSLKTGCGGNQVSTIFFSKEMRWKWRNSSPNAVRISSSPWPRVVRATPRPNWYRASFGRGRSSIFL</sequence>
<keyword evidence="2" id="KW-1185">Reference proteome</keyword>
<evidence type="ECO:0000313" key="1">
    <source>
        <dbReference type="EMBL" id="CAB0011102.1"/>
    </source>
</evidence>
<dbReference type="Proteomes" id="UP000479000">
    <property type="component" value="Unassembled WGS sequence"/>
</dbReference>
<reference evidence="1 2" key="1">
    <citation type="submission" date="2020-02" db="EMBL/GenBank/DDBJ databases">
        <authorList>
            <person name="Ferguson B K."/>
        </authorList>
    </citation>
    <scope>NUCLEOTIDE SEQUENCE [LARGE SCALE GENOMIC DNA]</scope>
</reference>
<accession>A0A6H5H6M9</accession>
<proteinExistence type="predicted"/>